<dbReference type="Pfam" id="PF05335">
    <property type="entry name" value="DUF745"/>
    <property type="match status" value="1"/>
</dbReference>
<evidence type="ECO:0000256" key="1">
    <source>
        <dbReference type="SAM" id="MobiDB-lite"/>
    </source>
</evidence>
<feature type="region of interest" description="Disordered" evidence="1">
    <location>
        <begin position="316"/>
        <end position="350"/>
    </location>
</feature>
<dbReference type="GeneID" id="108075976"/>
<feature type="compositionally biased region" description="Low complexity" evidence="1">
    <location>
        <begin position="48"/>
        <end position="64"/>
    </location>
</feature>
<dbReference type="InterPro" id="IPR007999">
    <property type="entry name" value="DUF745"/>
</dbReference>
<reference evidence="4" key="1">
    <citation type="submission" date="2025-08" db="UniProtKB">
        <authorList>
            <consortium name="RefSeq"/>
        </authorList>
    </citation>
    <scope>IDENTIFICATION</scope>
    <source>
        <strain evidence="4">14028-0561.14</strain>
        <tissue evidence="4">Whole fly</tissue>
    </source>
</reference>
<sequence>MNFLYLVLITALLATSDGQYYRRNRPRRRMQSFDVANNGEGDGDESNGEGNSNGNGHEICNKNGNGNGDGCGKGSGEGEGEARSGCGRDKNRGGGGGGGVGSGACGKENPDRVGGSPGGCGRNEGNSNPWSQIERSNKLQGNPENAKQHSSGIAIQAAKEAKKANDDMAPAVKAAADKIKCEYADKATAAANAADAVLFGKGQLLEQLEAEVCNARALLAPEVQKLTTYEENDQLANKALSQSKRQLKTLSDALKTAKEKLNTMEQVLEVWEKSVMSGCIVMEAAQKRVNKLMTILNEVLQDREKTKKAAEIAARAAQEAQNRVQQMDNKSEGTPCPDSEESPGRQRRAWQYYNRMFGT</sequence>
<feature type="compositionally biased region" description="Low complexity" evidence="1">
    <location>
        <begin position="316"/>
        <end position="325"/>
    </location>
</feature>
<organism evidence="3 4">
    <name type="scientific">Drosophila kikkawai</name>
    <name type="common">Fruit fly</name>
    <dbReference type="NCBI Taxonomy" id="30033"/>
    <lineage>
        <taxon>Eukaryota</taxon>
        <taxon>Metazoa</taxon>
        <taxon>Ecdysozoa</taxon>
        <taxon>Arthropoda</taxon>
        <taxon>Hexapoda</taxon>
        <taxon>Insecta</taxon>
        <taxon>Pterygota</taxon>
        <taxon>Neoptera</taxon>
        <taxon>Endopterygota</taxon>
        <taxon>Diptera</taxon>
        <taxon>Brachycera</taxon>
        <taxon>Muscomorpha</taxon>
        <taxon>Ephydroidea</taxon>
        <taxon>Drosophilidae</taxon>
        <taxon>Drosophila</taxon>
        <taxon>Sophophora</taxon>
    </lineage>
</organism>
<feature type="signal peptide" evidence="2">
    <location>
        <begin position="1"/>
        <end position="18"/>
    </location>
</feature>
<name>A0ABM3C598_DROKI</name>
<dbReference type="PANTHER" id="PTHR37161">
    <property type="entry name" value="HDC10475"/>
    <property type="match status" value="1"/>
</dbReference>
<feature type="region of interest" description="Disordered" evidence="1">
    <location>
        <begin position="24"/>
        <end position="159"/>
    </location>
</feature>
<accession>A0ABM3C598</accession>
<proteinExistence type="predicted"/>
<feature type="compositionally biased region" description="Gly residues" evidence="1">
    <location>
        <begin position="93"/>
        <end position="104"/>
    </location>
</feature>
<keyword evidence="2" id="KW-0732">Signal</keyword>
<dbReference type="PANTHER" id="PTHR37161:SF2">
    <property type="entry name" value="AT11648P-RELATED"/>
    <property type="match status" value="1"/>
</dbReference>
<dbReference type="Proteomes" id="UP001652661">
    <property type="component" value="Chromosome X"/>
</dbReference>
<dbReference type="RefSeq" id="XP_041631019.1">
    <property type="nucleotide sequence ID" value="XM_041775085.2"/>
</dbReference>
<evidence type="ECO:0000313" key="3">
    <source>
        <dbReference type="Proteomes" id="UP001652661"/>
    </source>
</evidence>
<evidence type="ECO:0000256" key="2">
    <source>
        <dbReference type="SAM" id="SignalP"/>
    </source>
</evidence>
<feature type="compositionally biased region" description="Polar residues" evidence="1">
    <location>
        <begin position="124"/>
        <end position="153"/>
    </location>
</feature>
<feature type="chain" id="PRO_5045512799" evidence="2">
    <location>
        <begin position="19"/>
        <end position="359"/>
    </location>
</feature>
<protein>
    <submittedName>
        <fullName evidence="4">Uncharacterized protein</fullName>
    </submittedName>
</protein>
<evidence type="ECO:0000313" key="4">
    <source>
        <dbReference type="RefSeq" id="XP_041631019.1"/>
    </source>
</evidence>
<feature type="compositionally biased region" description="Basic and acidic residues" evidence="1">
    <location>
        <begin position="80"/>
        <end position="92"/>
    </location>
</feature>
<gene>
    <name evidence="4" type="primary">LOC108075976</name>
</gene>
<keyword evidence="3" id="KW-1185">Reference proteome</keyword>
<feature type="compositionally biased region" description="Gly residues" evidence="1">
    <location>
        <begin position="65"/>
        <end position="77"/>
    </location>
</feature>